<dbReference type="Pfam" id="PF13843">
    <property type="entry name" value="DDE_Tnp_1_7"/>
    <property type="match status" value="1"/>
</dbReference>
<evidence type="ECO:0000259" key="1">
    <source>
        <dbReference type="Pfam" id="PF13843"/>
    </source>
</evidence>
<dbReference type="EMBL" id="JAVRJZ010000016">
    <property type="protein sequence ID" value="KAK2711857.1"/>
    <property type="molecule type" value="Genomic_DNA"/>
</dbReference>
<name>A0AA88HVY0_ARTSF</name>
<dbReference type="Proteomes" id="UP001187531">
    <property type="component" value="Unassembled WGS sequence"/>
</dbReference>
<dbReference type="AlphaFoldDB" id="A0AA88HVY0"/>
<keyword evidence="3" id="KW-1185">Reference proteome</keyword>
<dbReference type="PANTHER" id="PTHR47272">
    <property type="entry name" value="DDE_TNP_1_7 DOMAIN-CONTAINING PROTEIN"/>
    <property type="match status" value="1"/>
</dbReference>
<reference evidence="2" key="1">
    <citation type="submission" date="2023-07" db="EMBL/GenBank/DDBJ databases">
        <title>Chromosome-level genome assembly of Artemia franciscana.</title>
        <authorList>
            <person name="Jo E."/>
        </authorList>
    </citation>
    <scope>NUCLEOTIDE SEQUENCE</scope>
    <source>
        <tissue evidence="2">Whole body</tissue>
    </source>
</reference>
<evidence type="ECO:0000313" key="2">
    <source>
        <dbReference type="EMBL" id="KAK2711857.1"/>
    </source>
</evidence>
<accession>A0AA88HVY0</accession>
<proteinExistence type="predicted"/>
<dbReference type="PANTHER" id="PTHR47272:SF1">
    <property type="entry name" value="PIGGYBAC TRANSPOSABLE ELEMENT-DERIVED PROTEIN 3-LIKE"/>
    <property type="match status" value="1"/>
</dbReference>
<organism evidence="2 3">
    <name type="scientific">Artemia franciscana</name>
    <name type="common">Brine shrimp</name>
    <name type="synonym">Artemia sanfranciscana</name>
    <dbReference type="NCBI Taxonomy" id="6661"/>
    <lineage>
        <taxon>Eukaryota</taxon>
        <taxon>Metazoa</taxon>
        <taxon>Ecdysozoa</taxon>
        <taxon>Arthropoda</taxon>
        <taxon>Crustacea</taxon>
        <taxon>Branchiopoda</taxon>
        <taxon>Anostraca</taxon>
        <taxon>Artemiidae</taxon>
        <taxon>Artemia</taxon>
    </lineage>
</organism>
<dbReference type="InterPro" id="IPR029526">
    <property type="entry name" value="PGBD"/>
</dbReference>
<feature type="domain" description="PiggyBac transposable element-derived protein" evidence="1">
    <location>
        <begin position="12"/>
        <end position="164"/>
    </location>
</feature>
<gene>
    <name evidence="2" type="ORF">QYM36_012854</name>
</gene>
<protein>
    <recommendedName>
        <fullName evidence="1">PiggyBac transposable element-derived protein domain-containing protein</fullName>
    </recommendedName>
</protein>
<sequence length="256" mass="29096">MYTGKGSVDVSDLGVGAVFVLRLARGIPKHKNYKLFFDNWFSSLDLAQTLSDQGMLTLARVKANRLKGCALESDSKLKARGRGSHDWRVETQSNAIVVKWYDNKPVHLISTCAALDPEDTCRRWNGKRKEYANVKRPYCVKEYNRFMGGVDLADMLLELYRIDFLYRRCLAAGQKPMNLLQFKTDVARALLSGASLATPKRDSTRLDGQGHFPAWIESKQRCRVCVQAHSKVKCVKCEVSLCFTPNRNCFLTYHTM</sequence>
<comment type="caution">
    <text evidence="2">The sequence shown here is derived from an EMBL/GenBank/DDBJ whole genome shotgun (WGS) entry which is preliminary data.</text>
</comment>
<evidence type="ECO:0000313" key="3">
    <source>
        <dbReference type="Proteomes" id="UP001187531"/>
    </source>
</evidence>